<dbReference type="GO" id="GO:0003735">
    <property type="term" value="F:structural constituent of ribosome"/>
    <property type="evidence" value="ECO:0007669"/>
    <property type="project" value="UniProtKB-UniRule"/>
</dbReference>
<comment type="subcellular location">
    <subcellularLocation>
        <location evidence="2">Plastid</location>
    </subcellularLocation>
</comment>
<dbReference type="Pfam" id="PF00333">
    <property type="entry name" value="Ribosomal_S5"/>
    <property type="match status" value="1"/>
</dbReference>
<dbReference type="InterPro" id="IPR014721">
    <property type="entry name" value="Ribsml_uS5_D2-typ_fold_subgr"/>
</dbReference>
<dbReference type="NCBIfam" id="TIGR01021">
    <property type="entry name" value="rpsE_bact"/>
    <property type="match status" value="1"/>
</dbReference>
<dbReference type="SUPFAM" id="SSF54211">
    <property type="entry name" value="Ribosomal protein S5 domain 2-like"/>
    <property type="match status" value="1"/>
</dbReference>
<dbReference type="PROSITE" id="PS00585">
    <property type="entry name" value="RIBOSOMAL_S5"/>
    <property type="match status" value="1"/>
</dbReference>
<dbReference type="InterPro" id="IPR000851">
    <property type="entry name" value="Ribosomal_uS5"/>
</dbReference>
<geneLocation type="plastid" evidence="13"/>
<dbReference type="SUPFAM" id="SSF54768">
    <property type="entry name" value="dsRNA-binding domain-like"/>
    <property type="match status" value="1"/>
</dbReference>
<keyword evidence="6 10" id="KW-0689">Ribosomal protein</keyword>
<dbReference type="GO" id="GO:0015935">
    <property type="term" value="C:small ribosomal subunit"/>
    <property type="evidence" value="ECO:0007669"/>
    <property type="project" value="InterPro"/>
</dbReference>
<dbReference type="InterPro" id="IPR020568">
    <property type="entry name" value="Ribosomal_Su5_D2-typ_SF"/>
</dbReference>
<dbReference type="PANTHER" id="PTHR48277">
    <property type="entry name" value="MITOCHONDRIAL RIBOSOMAL PROTEIN S5"/>
    <property type="match status" value="1"/>
</dbReference>
<comment type="similarity">
    <text evidence="3 11">Belongs to the universal ribosomal protein uS5 family.</text>
</comment>
<reference evidence="13" key="1">
    <citation type="journal article" date="2020" name="Front. Plant Sci.">
        <title>Comparative Plastid Genomics of Non-Photosynthetic Chrysophytes: Genome Reduction and Compaction.</title>
        <authorList>
            <person name="Kim J.I."/>
            <person name="Jeong M."/>
            <person name="Archibald J.M."/>
            <person name="Shin W."/>
        </authorList>
    </citation>
    <scope>NUCLEOTIDE SEQUENCE</scope>
    <source>
        <strain evidence="13">Jangsampo120217C5</strain>
    </source>
</reference>
<dbReference type="GO" id="GO:0009536">
    <property type="term" value="C:plastid"/>
    <property type="evidence" value="ECO:0007669"/>
    <property type="project" value="UniProtKB-SubCell"/>
</dbReference>
<evidence type="ECO:0000313" key="13">
    <source>
        <dbReference type="EMBL" id="QOU10610.1"/>
    </source>
</evidence>
<evidence type="ECO:0000256" key="8">
    <source>
        <dbReference type="ARBA" id="ARBA00025844"/>
    </source>
</evidence>
<comment type="subunit">
    <text evidence="8">Part of the 30S ribosomal subunit. Contacts protein S4.</text>
</comment>
<dbReference type="FunFam" id="3.30.230.10:FF:000002">
    <property type="entry name" value="30S ribosomal protein S5"/>
    <property type="match status" value="1"/>
</dbReference>
<evidence type="ECO:0000256" key="2">
    <source>
        <dbReference type="ARBA" id="ARBA00004474"/>
    </source>
</evidence>
<evidence type="ECO:0000256" key="11">
    <source>
        <dbReference type="RuleBase" id="RU003823"/>
    </source>
</evidence>
<keyword evidence="13" id="KW-0934">Plastid</keyword>
<dbReference type="EMBL" id="MN935477">
    <property type="protein sequence ID" value="QOU10610.1"/>
    <property type="molecule type" value="Genomic_DNA"/>
</dbReference>
<evidence type="ECO:0000259" key="12">
    <source>
        <dbReference type="PROSITE" id="PS50881"/>
    </source>
</evidence>
<dbReference type="HAMAP" id="MF_01307_B">
    <property type="entry name" value="Ribosomal_uS5_B"/>
    <property type="match status" value="1"/>
</dbReference>
<dbReference type="PROSITE" id="PS50881">
    <property type="entry name" value="S5_DSRBD"/>
    <property type="match status" value="1"/>
</dbReference>
<dbReference type="Pfam" id="PF03719">
    <property type="entry name" value="Ribosomal_S5_C"/>
    <property type="match status" value="1"/>
</dbReference>
<dbReference type="AlphaFoldDB" id="A0A7S6TCF0"/>
<comment type="function">
    <text evidence="1">With S4 and S12 plays an important role in translational accuracy.</text>
</comment>
<feature type="domain" description="S5 DRBM" evidence="12">
    <location>
        <begin position="37"/>
        <end position="100"/>
    </location>
</feature>
<dbReference type="InterPro" id="IPR018192">
    <property type="entry name" value="Ribosomal_uS5_N_CS"/>
</dbReference>
<organism evidence="13">
    <name type="scientific">Pedospumella sp. Jangsampo120217C5</name>
    <dbReference type="NCBI Taxonomy" id="2782409"/>
    <lineage>
        <taxon>Eukaryota</taxon>
        <taxon>Sar</taxon>
        <taxon>Stramenopiles</taxon>
        <taxon>Ochrophyta</taxon>
        <taxon>Chrysophyceae</taxon>
        <taxon>Chromulinales</taxon>
        <taxon>Chromulinaceae</taxon>
        <taxon>Pedospumella</taxon>
    </lineage>
</organism>
<evidence type="ECO:0000256" key="6">
    <source>
        <dbReference type="ARBA" id="ARBA00022980"/>
    </source>
</evidence>
<evidence type="ECO:0000256" key="10">
    <source>
        <dbReference type="PROSITE-ProRule" id="PRU00268"/>
    </source>
</evidence>
<evidence type="ECO:0000256" key="3">
    <source>
        <dbReference type="ARBA" id="ARBA00008945"/>
    </source>
</evidence>
<evidence type="ECO:0000256" key="1">
    <source>
        <dbReference type="ARBA" id="ARBA00002524"/>
    </source>
</evidence>
<dbReference type="Gene3D" id="3.30.230.10">
    <property type="match status" value="1"/>
</dbReference>
<sequence>METKKAIILTERCSSIHDSLAQLNRKKSPAILAKIKYEEKIVQIKRVTKVVKGGKKMTFRAVVVIGDKRGKVGIGVGRAEDVNLAIDKAILIGKKALIMTPLTRNNSIPRVANSSFGACQIMLRPAAEGSGIIAGGTIKTVLELAGFKNVLAKQYGSKNILNNAKATLSALIELNEGVHLEKYRTLRAHGFYEKEMKYNTKISI</sequence>
<evidence type="ECO:0000256" key="4">
    <source>
        <dbReference type="ARBA" id="ARBA00022730"/>
    </source>
</evidence>
<protein>
    <recommendedName>
        <fullName evidence="9">Small ribosomal subunit protein uS5c</fullName>
    </recommendedName>
</protein>
<gene>
    <name evidence="13" type="primary">rps5</name>
    <name evidence="13" type="ORF">PedoPt_p035</name>
</gene>
<evidence type="ECO:0000256" key="5">
    <source>
        <dbReference type="ARBA" id="ARBA00022884"/>
    </source>
</evidence>
<dbReference type="InterPro" id="IPR013810">
    <property type="entry name" value="Ribosomal_uS5_N"/>
</dbReference>
<evidence type="ECO:0000256" key="7">
    <source>
        <dbReference type="ARBA" id="ARBA00023274"/>
    </source>
</evidence>
<proteinExistence type="inferred from homology"/>
<dbReference type="PANTHER" id="PTHR48277:SF1">
    <property type="entry name" value="MITOCHONDRIAL RIBOSOMAL PROTEIN S5"/>
    <property type="match status" value="1"/>
</dbReference>
<dbReference type="InterPro" id="IPR005324">
    <property type="entry name" value="Ribosomal_uS5_C"/>
</dbReference>
<dbReference type="Gene3D" id="3.30.160.20">
    <property type="match status" value="1"/>
</dbReference>
<dbReference type="GO" id="GO:0019843">
    <property type="term" value="F:rRNA binding"/>
    <property type="evidence" value="ECO:0007669"/>
    <property type="project" value="UniProtKB-KW"/>
</dbReference>
<dbReference type="InterPro" id="IPR005712">
    <property type="entry name" value="Ribosomal_uS5_bac-type"/>
</dbReference>
<evidence type="ECO:0000256" key="9">
    <source>
        <dbReference type="ARBA" id="ARBA00035156"/>
    </source>
</evidence>
<keyword evidence="7 10" id="KW-0687">Ribonucleoprotein</keyword>
<accession>A0A7S6TCF0</accession>
<keyword evidence="5" id="KW-0694">RNA-binding</keyword>
<name>A0A7S6TCF0_9STRA</name>
<keyword evidence="4" id="KW-0699">rRNA-binding</keyword>
<dbReference type="GO" id="GO:0006412">
    <property type="term" value="P:translation"/>
    <property type="evidence" value="ECO:0007669"/>
    <property type="project" value="InterPro"/>
</dbReference>